<evidence type="ECO:0000256" key="1">
    <source>
        <dbReference type="ARBA" id="ARBA00004571"/>
    </source>
</evidence>
<accession>A0A7U4E8X1</accession>
<dbReference type="PANTHER" id="PTHR30069:SF46">
    <property type="entry name" value="OAR PROTEIN"/>
    <property type="match status" value="1"/>
</dbReference>
<dbReference type="PANTHER" id="PTHR30069">
    <property type="entry name" value="TONB-DEPENDENT OUTER MEMBRANE RECEPTOR"/>
    <property type="match status" value="1"/>
</dbReference>
<dbReference type="Gene3D" id="2.40.170.20">
    <property type="entry name" value="TonB-dependent receptor, beta-barrel domain"/>
    <property type="match status" value="1"/>
</dbReference>
<dbReference type="Proteomes" id="UP000000493">
    <property type="component" value="Chromosome"/>
</dbReference>
<evidence type="ECO:0000313" key="9">
    <source>
        <dbReference type="Proteomes" id="UP000000493"/>
    </source>
</evidence>
<evidence type="ECO:0000256" key="5">
    <source>
        <dbReference type="ARBA" id="ARBA00023136"/>
    </source>
</evidence>
<dbReference type="GO" id="GO:0015344">
    <property type="term" value="F:siderophore uptake transmembrane transporter activity"/>
    <property type="evidence" value="ECO:0007669"/>
    <property type="project" value="TreeGrafter"/>
</dbReference>
<dbReference type="InterPro" id="IPR036942">
    <property type="entry name" value="Beta-barrel_TonB_sf"/>
</dbReference>
<keyword evidence="9" id="KW-1185">Reference proteome</keyword>
<feature type="domain" description="TonB-dependent transporter Oar-like beta-barrel" evidence="7">
    <location>
        <begin position="362"/>
        <end position="1047"/>
    </location>
</feature>
<organism evidence="8 9">
    <name type="scientific">Runella slithyformis (strain ATCC 29530 / DSM 19594 / LMG 11500 / NCIMB 11436 / LSU 4)</name>
    <dbReference type="NCBI Taxonomy" id="761193"/>
    <lineage>
        <taxon>Bacteria</taxon>
        <taxon>Pseudomonadati</taxon>
        <taxon>Bacteroidota</taxon>
        <taxon>Cytophagia</taxon>
        <taxon>Cytophagales</taxon>
        <taxon>Spirosomataceae</taxon>
        <taxon>Runella</taxon>
    </lineage>
</organism>
<dbReference type="EMBL" id="CP002859">
    <property type="protein sequence ID" value="AEI51823.1"/>
    <property type="molecule type" value="Genomic_DNA"/>
</dbReference>
<comment type="subcellular location">
    <subcellularLocation>
        <location evidence="1">Cell outer membrane</location>
        <topology evidence="1">Multi-pass membrane protein</topology>
    </subcellularLocation>
</comment>
<dbReference type="KEGG" id="rsi:Runsl_5533"/>
<dbReference type="InterPro" id="IPR008969">
    <property type="entry name" value="CarboxyPept-like_regulatory"/>
</dbReference>
<evidence type="ECO:0000256" key="6">
    <source>
        <dbReference type="ARBA" id="ARBA00023237"/>
    </source>
</evidence>
<evidence type="ECO:0000256" key="4">
    <source>
        <dbReference type="ARBA" id="ARBA00022692"/>
    </source>
</evidence>
<keyword evidence="4" id="KW-0812">Transmembrane</keyword>
<dbReference type="AlphaFoldDB" id="A0A7U4E8X1"/>
<dbReference type="Pfam" id="PF13620">
    <property type="entry name" value="CarboxypepD_reg"/>
    <property type="match status" value="1"/>
</dbReference>
<proteinExistence type="predicted"/>
<keyword evidence="3" id="KW-1134">Transmembrane beta strand</keyword>
<evidence type="ECO:0000313" key="8">
    <source>
        <dbReference type="EMBL" id="AEI51823.1"/>
    </source>
</evidence>
<keyword evidence="2" id="KW-0813">Transport</keyword>
<reference evidence="8 9" key="2">
    <citation type="journal article" date="2012" name="Stand. Genomic Sci.">
        <title>Complete genome sequence of the aquatic bacterium Runella slithyformis type strain (LSU 4(T)).</title>
        <authorList>
            <person name="Copeland A."/>
            <person name="Zhang X."/>
            <person name="Misra M."/>
            <person name="Lapidus A."/>
            <person name="Nolan M."/>
            <person name="Lucas S."/>
            <person name="Deshpande S."/>
            <person name="Cheng J.F."/>
            <person name="Tapia R."/>
            <person name="Goodwin L.A."/>
            <person name="Pitluck S."/>
            <person name="Liolios K."/>
            <person name="Pagani I."/>
            <person name="Ivanova N."/>
            <person name="Mikhailova N."/>
            <person name="Pati A."/>
            <person name="Chen A."/>
            <person name="Palaniappan K."/>
            <person name="Land M."/>
            <person name="Hauser L."/>
            <person name="Pan C."/>
            <person name="Jeffries C.D."/>
            <person name="Detter J.C."/>
            <person name="Brambilla E.M."/>
            <person name="Rohde M."/>
            <person name="Djao O.D."/>
            <person name="Goker M."/>
            <person name="Sikorski J."/>
            <person name="Tindall B.J."/>
            <person name="Woyke T."/>
            <person name="Bristow J."/>
            <person name="Eisen J.A."/>
            <person name="Markowitz V."/>
            <person name="Hugenholtz P."/>
            <person name="Kyrpides N.C."/>
            <person name="Klenk H.P."/>
            <person name="Mavromatis K."/>
        </authorList>
    </citation>
    <scope>NUCLEOTIDE SEQUENCE [LARGE SCALE GENOMIC DNA]</scope>
    <source>
        <strain evidence="9">ATCC 29530 / DSM 19594 / LMG 11500 / NCIMB 11436 / LSU 4</strain>
    </source>
</reference>
<feature type="domain" description="TonB-dependent transporter Oar-like beta-barrel" evidence="7">
    <location>
        <begin position="246"/>
        <end position="329"/>
    </location>
</feature>
<dbReference type="InterPro" id="IPR039426">
    <property type="entry name" value="TonB-dep_rcpt-like"/>
</dbReference>
<dbReference type="GO" id="GO:0044718">
    <property type="term" value="P:siderophore transmembrane transport"/>
    <property type="evidence" value="ECO:0007669"/>
    <property type="project" value="TreeGrafter"/>
</dbReference>
<gene>
    <name evidence="8" type="ordered locus">Runsl_5533</name>
</gene>
<dbReference type="SUPFAM" id="SSF49464">
    <property type="entry name" value="Carboxypeptidase regulatory domain-like"/>
    <property type="match status" value="1"/>
</dbReference>
<keyword evidence="6" id="KW-0998">Cell outer membrane</keyword>
<dbReference type="GO" id="GO:0009279">
    <property type="term" value="C:cell outer membrane"/>
    <property type="evidence" value="ECO:0007669"/>
    <property type="project" value="UniProtKB-SubCell"/>
</dbReference>
<reference evidence="9" key="1">
    <citation type="submission" date="2011-06" db="EMBL/GenBank/DDBJ databases">
        <title>The complete genome of chromosome of Runella slithyformis DSM 19594.</title>
        <authorList>
            <consortium name="US DOE Joint Genome Institute (JGI-PGF)"/>
            <person name="Lucas S."/>
            <person name="Han J."/>
            <person name="Lapidus A."/>
            <person name="Bruce D."/>
            <person name="Goodwin L."/>
            <person name="Pitluck S."/>
            <person name="Peters L."/>
            <person name="Kyrpides N."/>
            <person name="Mavromatis K."/>
            <person name="Ivanova N."/>
            <person name="Ovchinnikova G."/>
            <person name="Zhang X."/>
            <person name="Misra M."/>
            <person name="Detter J.C."/>
            <person name="Tapia R."/>
            <person name="Han C."/>
            <person name="Land M."/>
            <person name="Hauser L."/>
            <person name="Markowitz V."/>
            <person name="Cheng J.-F."/>
            <person name="Hugenholtz P."/>
            <person name="Woyke T."/>
            <person name="Wu D."/>
            <person name="Tindall B."/>
            <person name="Faehrich R."/>
            <person name="Brambilla E."/>
            <person name="Klenk H.-P."/>
            <person name="Eisen J.A."/>
        </authorList>
    </citation>
    <scope>NUCLEOTIDE SEQUENCE [LARGE SCALE GENOMIC DNA]</scope>
    <source>
        <strain evidence="9">ATCC 29530 / DSM 19594 / LMG 11500 / NCIMB 11436 / LSU 4</strain>
    </source>
</reference>
<keyword evidence="8" id="KW-0675">Receptor</keyword>
<dbReference type="Pfam" id="PF25183">
    <property type="entry name" value="OMP_b-brl_4"/>
    <property type="match status" value="2"/>
</dbReference>
<evidence type="ECO:0000259" key="7">
    <source>
        <dbReference type="Pfam" id="PF25183"/>
    </source>
</evidence>
<sequence length="1120" mass="121303">MNLKNLRRTRAIIAFFAVVASLFVGSGLYAQGVTTSTISGVITDGKGELLPGATIVAVHGPSGTKYGTITNEKGRYIFPAVRVGGPYKVTVTFVGFQEQSKNEVYADLGANSTVNIVLSEEGKQLQEIVVTGGSNAVISGDRTGASTNIKRESFERLPTLSRSFTDFSALTPQAGPGFSFGGRSNLYNNFSIDGATSNNVFGLSALPGGQSNAQPISVDAIQELQVSLSPYDVSQGSFTGAGVNAVTRSGTNETQGSAYYFMRNQNYVNKKVGDLTSPIIDFKSNNFGARLGGAIVKNKLFYFVNVERETRTDPAVLFPVDVAGNQQTSAELGRLRDFLTTTTTGKDWTFDPGTFDTFNALTASTKFLAKLDWNINDNHKFTIRYNQLNSFRDVAPSGSGGFAAGPAGGRSNSNNTLPFSLSWYRINNNLKNVIAELNSTFKNGKFANNLQVGFSAFRDFRQAGGGADSPNFPTVDILGPNGQNLTAFGAEPFTPNNRLDQNIFQLNDKFDIFAGDHTFTVGTANEFYKFFNAFTPLIKGNYRFNSINDFIANVTNAPGTPGFVAPAAYSIQYSALQGIPAPAAEFKSAQYGFYAQDKYTGIRNVTITAGVRVDIPTFDGSSVVGNPVTDEMTFNGGEKIKVNQLPKSTPLWSPRIGFNWDVKGDKKIQLRGGTGIFTGRVPFVWISNQVSNTGALFGTLSASATSTPALNQVRFNPNPDAYLPAVTGTVANPVIPPTFTINATVPDFKFPQVWRTNFAADVRLPYGLIATGEFIYTKDINAVYIRDANLSNPVGVVPGDGRPLFGAANGDVTQPSGPDRRVNDRVVQALMIDNISEGYSTSFTAQLQKTTGPIQGSIAYTRTDSKDINGQSGSTAGSLFTGNSVVSTLNLPNLSYSNNLVPNRINGFVSWRKEWVKDFLATSLSFIYTGFTGSNFSYNYGGNLNSDGYSNKDLMYIPRNQNEVILVPTDARDTRTPQEIWSQLDAYITQDEYLNSRRGQYAERNGAFMPWVNRLDMRLLVDITPFKVAGRNLTLQFSGEVQNFLNLISSNAGLVRTPVRSNVLSFVGYEVPHTAAAPTTGRPIFTFPVTASGAPLSTTYLENTGLGSRWQAQLGFRVVF</sequence>
<name>A0A7U4E8X1_RUNSL</name>
<evidence type="ECO:0000256" key="3">
    <source>
        <dbReference type="ARBA" id="ARBA00022452"/>
    </source>
</evidence>
<evidence type="ECO:0000256" key="2">
    <source>
        <dbReference type="ARBA" id="ARBA00022448"/>
    </source>
</evidence>
<dbReference type="RefSeq" id="WP_013931089.1">
    <property type="nucleotide sequence ID" value="NC_015703.1"/>
</dbReference>
<keyword evidence="5" id="KW-0472">Membrane</keyword>
<protein>
    <submittedName>
        <fullName evidence="8">TonB-dependent receptor plug</fullName>
    </submittedName>
</protein>
<dbReference type="SUPFAM" id="SSF56935">
    <property type="entry name" value="Porins"/>
    <property type="match status" value="1"/>
</dbReference>
<dbReference type="Gene3D" id="2.60.40.1120">
    <property type="entry name" value="Carboxypeptidase-like, regulatory domain"/>
    <property type="match status" value="1"/>
</dbReference>
<dbReference type="InterPro" id="IPR057601">
    <property type="entry name" value="Oar-like_b-barrel"/>
</dbReference>